<evidence type="ECO:0000313" key="1">
    <source>
        <dbReference type="EMBL" id="DAF62357.1"/>
    </source>
</evidence>
<name>A0A8S5TGC7_9CAUD</name>
<reference evidence="1" key="1">
    <citation type="journal article" date="2021" name="Proc. Natl. Acad. Sci. U.S.A.">
        <title>A Catalog of Tens of Thousands of Viruses from Human Metagenomes Reveals Hidden Associations with Chronic Diseases.</title>
        <authorList>
            <person name="Tisza M.J."/>
            <person name="Buck C.B."/>
        </authorList>
    </citation>
    <scope>NUCLEOTIDE SEQUENCE</scope>
    <source>
        <strain evidence="1">CtIty1</strain>
    </source>
</reference>
<sequence>MEDVVFKMYKLELASGRISETSKEFESALDAKDKCFELNINTVMHDNNIRYFYFYAYYMDFASFRSQEDLKTFALEKLEAWNDEINKLKALYMVATKSLLQGGLNKKEAV</sequence>
<accession>A0A8S5TGC7</accession>
<dbReference type="EMBL" id="BK032823">
    <property type="protein sequence ID" value="DAF62357.1"/>
    <property type="molecule type" value="Genomic_DNA"/>
</dbReference>
<organism evidence="1">
    <name type="scientific">Myoviridae sp. ctIty1</name>
    <dbReference type="NCBI Taxonomy" id="2827673"/>
    <lineage>
        <taxon>Viruses</taxon>
        <taxon>Duplodnaviria</taxon>
        <taxon>Heunggongvirae</taxon>
        <taxon>Uroviricota</taxon>
        <taxon>Caudoviricetes</taxon>
    </lineage>
</organism>
<proteinExistence type="predicted"/>
<protein>
    <submittedName>
        <fullName evidence="1">Uncharacterized protein</fullName>
    </submittedName>
</protein>